<evidence type="ECO:0000313" key="7">
    <source>
        <dbReference type="Proteomes" id="UP001562065"/>
    </source>
</evidence>
<organism evidence="6 7">
    <name type="scientific">Isoalcanivorax beigongshangi</name>
    <dbReference type="NCBI Taxonomy" id="3238810"/>
    <lineage>
        <taxon>Bacteria</taxon>
        <taxon>Pseudomonadati</taxon>
        <taxon>Pseudomonadota</taxon>
        <taxon>Gammaproteobacteria</taxon>
        <taxon>Oceanospirillales</taxon>
        <taxon>Alcanivoracaceae</taxon>
        <taxon>Isoalcanivorax</taxon>
    </lineage>
</organism>
<dbReference type="InterPro" id="IPR002130">
    <property type="entry name" value="Cyclophilin-type_PPIase_dom"/>
</dbReference>
<evidence type="ECO:0000256" key="2">
    <source>
        <dbReference type="ARBA" id="ARBA00023110"/>
    </source>
</evidence>
<evidence type="ECO:0000256" key="4">
    <source>
        <dbReference type="RuleBase" id="RU363019"/>
    </source>
</evidence>
<comment type="caution">
    <text evidence="6">The sequence shown here is derived from an EMBL/GenBank/DDBJ whole genome shotgun (WGS) entry which is preliminary data.</text>
</comment>
<dbReference type="Proteomes" id="UP001562065">
    <property type="component" value="Unassembled WGS sequence"/>
</dbReference>
<comment type="catalytic activity">
    <reaction evidence="4">
        <text>[protein]-peptidylproline (omega=180) = [protein]-peptidylproline (omega=0)</text>
        <dbReference type="Rhea" id="RHEA:16237"/>
        <dbReference type="Rhea" id="RHEA-COMP:10747"/>
        <dbReference type="Rhea" id="RHEA-COMP:10748"/>
        <dbReference type="ChEBI" id="CHEBI:83833"/>
        <dbReference type="ChEBI" id="CHEBI:83834"/>
        <dbReference type="EC" id="5.2.1.8"/>
    </reaction>
</comment>
<dbReference type="Gene3D" id="2.40.100.10">
    <property type="entry name" value="Cyclophilin-like"/>
    <property type="match status" value="1"/>
</dbReference>
<proteinExistence type="inferred from homology"/>
<keyword evidence="4" id="KW-0732">Signal</keyword>
<comment type="function">
    <text evidence="4">PPIases accelerate the folding of proteins. It catalyzes the cis-trans isomerization of proline imidic peptide bonds in oligopeptides.</text>
</comment>
<dbReference type="SUPFAM" id="SSF50891">
    <property type="entry name" value="Cyclophilin-like"/>
    <property type="match status" value="1"/>
</dbReference>
<dbReference type="PROSITE" id="PS00170">
    <property type="entry name" value="CSA_PPIASE_1"/>
    <property type="match status" value="1"/>
</dbReference>
<name>A0ABV4AGT8_9GAMM</name>
<keyword evidence="7" id="KW-1185">Reference proteome</keyword>
<dbReference type="Pfam" id="PF00160">
    <property type="entry name" value="Pro_isomerase"/>
    <property type="match status" value="1"/>
</dbReference>
<dbReference type="EMBL" id="JBGCUO010000001">
    <property type="protein sequence ID" value="MEY1662063.1"/>
    <property type="molecule type" value="Genomic_DNA"/>
</dbReference>
<dbReference type="RefSeq" id="WP_369455305.1">
    <property type="nucleotide sequence ID" value="NZ_JBGCUO010000001.1"/>
</dbReference>
<dbReference type="PANTHER" id="PTHR43246">
    <property type="entry name" value="PEPTIDYL-PROLYL CIS-TRANS ISOMERASE CYP38, CHLOROPLASTIC"/>
    <property type="match status" value="1"/>
</dbReference>
<evidence type="ECO:0000259" key="5">
    <source>
        <dbReference type="PROSITE" id="PS50072"/>
    </source>
</evidence>
<keyword evidence="2 4" id="KW-0697">Rotamase</keyword>
<protein>
    <recommendedName>
        <fullName evidence="4">Peptidyl-prolyl cis-trans isomerase</fullName>
        <shortName evidence="4">PPIase</shortName>
        <ecNumber evidence="4">5.2.1.8</ecNumber>
    </recommendedName>
</protein>
<dbReference type="PRINTS" id="PR00153">
    <property type="entry name" value="CSAPPISMRASE"/>
</dbReference>
<dbReference type="InterPro" id="IPR044665">
    <property type="entry name" value="E_coli_cyclophilin_A-like"/>
</dbReference>
<keyword evidence="3 4" id="KW-0413">Isomerase</keyword>
<sequence>MRILLVVLALLGPLTAQAERRVVMETSEGRVVIALEELKAPYTVRSFLAYVNSRFYDNTLFHRVIPDFMIQGGGMTLNHKGGLHEKTTSLPPVRNEADNGLRNRRGTVAMARGRDPHSGRAQFFINTTNNPSLDFRGKNDDEWGYAVFGRVIEGMDVVDRISATPTDAFLIGRLKITDIPVTPVYISSISEIWN</sequence>
<feature type="chain" id="PRO_5044987757" description="Peptidyl-prolyl cis-trans isomerase" evidence="4">
    <location>
        <begin position="19"/>
        <end position="194"/>
    </location>
</feature>
<dbReference type="InterPro" id="IPR020892">
    <property type="entry name" value="Cyclophilin-type_PPIase_CS"/>
</dbReference>
<reference evidence="6 7" key="1">
    <citation type="submission" date="2024-07" db="EMBL/GenBank/DDBJ databases">
        <authorList>
            <person name="Ren Q."/>
        </authorList>
    </citation>
    <scope>NUCLEOTIDE SEQUENCE [LARGE SCALE GENOMIC DNA]</scope>
    <source>
        <strain evidence="6 7">REN37</strain>
    </source>
</reference>
<evidence type="ECO:0000256" key="1">
    <source>
        <dbReference type="ARBA" id="ARBA00007365"/>
    </source>
</evidence>
<accession>A0ABV4AGT8</accession>
<dbReference type="EC" id="5.2.1.8" evidence="4"/>
<dbReference type="InterPro" id="IPR029000">
    <property type="entry name" value="Cyclophilin-like_dom_sf"/>
</dbReference>
<dbReference type="GO" id="GO:0003755">
    <property type="term" value="F:peptidyl-prolyl cis-trans isomerase activity"/>
    <property type="evidence" value="ECO:0007669"/>
    <property type="project" value="UniProtKB-EC"/>
</dbReference>
<evidence type="ECO:0000313" key="6">
    <source>
        <dbReference type="EMBL" id="MEY1662063.1"/>
    </source>
</evidence>
<dbReference type="PROSITE" id="PS50072">
    <property type="entry name" value="CSA_PPIASE_2"/>
    <property type="match status" value="1"/>
</dbReference>
<feature type="domain" description="PPIase cyclophilin-type" evidence="5">
    <location>
        <begin position="29"/>
        <end position="191"/>
    </location>
</feature>
<feature type="signal peptide" evidence="4">
    <location>
        <begin position="1"/>
        <end position="18"/>
    </location>
</feature>
<evidence type="ECO:0000256" key="3">
    <source>
        <dbReference type="ARBA" id="ARBA00023235"/>
    </source>
</evidence>
<comment type="similarity">
    <text evidence="1 4">Belongs to the cyclophilin-type PPIase family.</text>
</comment>
<gene>
    <name evidence="6" type="ORF">AB5I84_07880</name>
</gene>